<dbReference type="InterPro" id="IPR010902">
    <property type="entry name" value="NUMOD4"/>
</dbReference>
<name>A0A172JIG4_BPPB1</name>
<dbReference type="RefSeq" id="YP_009283175.1">
    <property type="nucleotide sequence ID" value="NC_031039.1"/>
</dbReference>
<dbReference type="Proteomes" id="UP000202618">
    <property type="component" value="Segment"/>
</dbReference>
<reference evidence="3 4" key="1">
    <citation type="journal article" date="2016" name="Virology">
        <title>The genome of AR9, a giant transducing Bacillus phage encoding two multisubunit RNA polymerases.</title>
        <authorList>
            <person name="Lavysh D."/>
            <person name="Sokolova M."/>
            <person name="Minakhin L."/>
            <person name="Yakunina M."/>
            <person name="Artamonova T."/>
            <person name="Kozyavkin S."/>
            <person name="Makarova K.S."/>
            <person name="Koonin E.V."/>
            <person name="Severinov K."/>
        </authorList>
    </citation>
    <scope>NUCLEOTIDE SEQUENCE [LARGE SCALE GENOMIC DNA]</scope>
</reference>
<gene>
    <name evidence="3" type="ORF">AR9_g271</name>
</gene>
<evidence type="ECO:0000259" key="2">
    <source>
        <dbReference type="Pfam" id="PF13392"/>
    </source>
</evidence>
<dbReference type="Gene3D" id="3.90.75.20">
    <property type="match status" value="1"/>
</dbReference>
<dbReference type="InterPro" id="IPR036388">
    <property type="entry name" value="WH-like_DNA-bd_sf"/>
</dbReference>
<dbReference type="Pfam" id="PF07463">
    <property type="entry name" value="NUMOD4"/>
    <property type="match status" value="1"/>
</dbReference>
<dbReference type="SUPFAM" id="SSF54060">
    <property type="entry name" value="His-Me finger endonucleases"/>
    <property type="match status" value="1"/>
</dbReference>
<organism evidence="3 4">
    <name type="scientific">Bacillus phage AR9</name>
    <dbReference type="NCBI Taxonomy" id="1815509"/>
    <lineage>
        <taxon>Viruses</taxon>
        <taxon>Duplodnaviria</taxon>
        <taxon>Heunggongvirae</taxon>
        <taxon>Uroviricota</taxon>
        <taxon>Caudoviricetes</taxon>
        <taxon>Takahashivirus</taxon>
        <taxon>Bacillus phage PBS1</taxon>
    </lineage>
</organism>
<dbReference type="GeneID" id="29058989"/>
<keyword evidence="3" id="KW-0378">Hydrolase</keyword>
<feature type="domain" description="NUMOD4" evidence="1">
    <location>
        <begin position="4"/>
        <end position="60"/>
    </location>
</feature>
<dbReference type="GO" id="GO:0004519">
    <property type="term" value="F:endonuclease activity"/>
    <property type="evidence" value="ECO:0007669"/>
    <property type="project" value="UniProtKB-KW"/>
</dbReference>
<dbReference type="KEGG" id="vg:29058989"/>
<dbReference type="OrthoDB" id="21336at10239"/>
<dbReference type="EMBL" id="KU878088">
    <property type="protein sequence ID" value="AMS01355.1"/>
    <property type="molecule type" value="Genomic_DNA"/>
</dbReference>
<evidence type="ECO:0000313" key="3">
    <source>
        <dbReference type="EMBL" id="AMS01355.1"/>
    </source>
</evidence>
<keyword evidence="3" id="KW-0540">Nuclease</keyword>
<feature type="domain" description="HNH nuclease" evidence="2">
    <location>
        <begin position="68"/>
        <end position="111"/>
    </location>
</feature>
<evidence type="ECO:0000313" key="4">
    <source>
        <dbReference type="Proteomes" id="UP000202618"/>
    </source>
</evidence>
<dbReference type="Pfam" id="PF13392">
    <property type="entry name" value="HNH_3"/>
    <property type="match status" value="1"/>
</dbReference>
<keyword evidence="3" id="KW-0255">Endonuclease</keyword>
<accession>A0A172JIG4</accession>
<dbReference type="GO" id="GO:0016788">
    <property type="term" value="F:hydrolase activity, acting on ester bonds"/>
    <property type="evidence" value="ECO:0007669"/>
    <property type="project" value="InterPro"/>
</dbReference>
<sequence length="184" mass="21014">MELIWKEIIGFEGLYEISNTGLVKSLKREVSGKLNSIRIIDEKILSSTNNGKGYLVVTLYRDKKRYYKKIHRLVAEAFIENSENKPEVNHKDGIKTNNCVSNLEWSTTKENCNHRQKTGLGNINNATKAKYKPIAKLDLTTGEIISTYKSVKEVAKEFDCKIDAIARVARGQRNSYKGYGFKYI</sequence>
<protein>
    <submittedName>
        <fullName evidence="3">HNH homing endonuclease</fullName>
    </submittedName>
</protein>
<proteinExistence type="predicted"/>
<dbReference type="InterPro" id="IPR044925">
    <property type="entry name" value="His-Me_finger_sf"/>
</dbReference>
<evidence type="ECO:0000259" key="1">
    <source>
        <dbReference type="Pfam" id="PF07463"/>
    </source>
</evidence>
<dbReference type="InterPro" id="IPR003615">
    <property type="entry name" value="HNH_nuc"/>
</dbReference>
<dbReference type="Gene3D" id="1.10.10.10">
    <property type="entry name" value="Winged helix-like DNA-binding domain superfamily/Winged helix DNA-binding domain"/>
    <property type="match status" value="1"/>
</dbReference>